<dbReference type="OrthoDB" id="4328322at2"/>
<evidence type="ECO:0000313" key="3">
    <source>
        <dbReference type="Proteomes" id="UP000053413"/>
    </source>
</evidence>
<dbReference type="RefSeq" id="WP_059142449.1">
    <property type="nucleotide sequence ID" value="NZ_LLZJ01000029.1"/>
</dbReference>
<reference evidence="3" key="1">
    <citation type="submission" date="2015-10" db="EMBL/GenBank/DDBJ databases">
        <authorList>
            <person name="Ju K.-S."/>
            <person name="Doroghazi J.R."/>
            <person name="Metcalf W.W."/>
        </authorList>
    </citation>
    <scope>NUCLEOTIDE SEQUENCE [LARGE SCALE GENOMIC DNA]</scope>
    <source>
        <strain evidence="3">NRRL F-8817</strain>
    </source>
</reference>
<sequence>MGNDRSGTGAETVSGPGYALLLAAGPAGKQRLMDAAAALPQLAAVPPAALLGTPGGASVVQLVDPADPQTVLTHLRTAAAHPGPVLVHLAGQLTLDAKQRLPHLALARTTPRTARYTALPWHWLAAELGRRRPGSTVVVADLVADETAWPPLRAAGPSGLAAGLTLYGTVAPAPSKRGAPSKREMATPEYSRAFAGLLRGAAERPPLVLLHQRAALEAGLGSGPELLLDGAGPDEAYPALDAAPGPDAAGWAGQTGPAGAAGLAGAAGSAGAAGPVAVTPPSMPPGPPESFLSADPRPAPPSPRPPQPTHAPLPPPPRRAPVADPLAATHAAIFEAANSGRHSEAASMAAAWEQEALRTTGPRSDEAIHWLEVRADLSRIAGDPARACELWLAVADARLGNGEPVGHPEVEGAVDRAHHQWQFVQDRARASALAPPLMELRSRVPGRRPGALEAVRRRAELLRAPARTR</sequence>
<dbReference type="AlphaFoldDB" id="A0A0X3XC81"/>
<evidence type="ECO:0000256" key="1">
    <source>
        <dbReference type="SAM" id="MobiDB-lite"/>
    </source>
</evidence>
<name>A0A0X3XC81_STRVO</name>
<evidence type="ECO:0000313" key="2">
    <source>
        <dbReference type="EMBL" id="KUL66146.1"/>
    </source>
</evidence>
<organism evidence="2 3">
    <name type="scientific">Streptomyces violaceusniger</name>
    <dbReference type="NCBI Taxonomy" id="68280"/>
    <lineage>
        <taxon>Bacteria</taxon>
        <taxon>Bacillati</taxon>
        <taxon>Actinomycetota</taxon>
        <taxon>Actinomycetes</taxon>
        <taxon>Kitasatosporales</taxon>
        <taxon>Streptomycetaceae</taxon>
        <taxon>Streptomyces</taxon>
        <taxon>Streptomyces violaceusniger group</taxon>
    </lineage>
</organism>
<dbReference type="Proteomes" id="UP000053413">
    <property type="component" value="Unassembled WGS sequence"/>
</dbReference>
<comment type="caution">
    <text evidence="2">The sequence shown here is derived from an EMBL/GenBank/DDBJ whole genome shotgun (WGS) entry which is preliminary data.</text>
</comment>
<proteinExistence type="predicted"/>
<dbReference type="EMBL" id="LLZJ01000029">
    <property type="protein sequence ID" value="KUL66146.1"/>
    <property type="molecule type" value="Genomic_DNA"/>
</dbReference>
<gene>
    <name evidence="2" type="ORF">ADL28_04720</name>
</gene>
<feature type="compositionally biased region" description="Pro residues" evidence="1">
    <location>
        <begin position="297"/>
        <end position="319"/>
    </location>
</feature>
<protein>
    <submittedName>
        <fullName evidence="2">Uncharacterized protein</fullName>
    </submittedName>
</protein>
<accession>A0A0X3XC81</accession>
<feature type="region of interest" description="Disordered" evidence="1">
    <location>
        <begin position="261"/>
        <end position="322"/>
    </location>
</feature>
<feature type="compositionally biased region" description="Low complexity" evidence="1">
    <location>
        <begin position="261"/>
        <end position="280"/>
    </location>
</feature>